<gene>
    <name evidence="2" type="ORF">Ga0061067_11321</name>
</gene>
<keyword evidence="1" id="KW-0812">Transmembrane</keyword>
<evidence type="ECO:0000313" key="2">
    <source>
        <dbReference type="EMBL" id="CUA99422.1"/>
    </source>
</evidence>
<dbReference type="Pfam" id="PF04367">
    <property type="entry name" value="DUF502"/>
    <property type="match status" value="1"/>
</dbReference>
<feature type="transmembrane region" description="Helical" evidence="1">
    <location>
        <begin position="71"/>
        <end position="99"/>
    </location>
</feature>
<accession>A0A0K6I7X0</accession>
<reference evidence="3" key="1">
    <citation type="submission" date="2015-08" db="EMBL/GenBank/DDBJ databases">
        <authorList>
            <person name="Varghese N."/>
        </authorList>
    </citation>
    <scope>NUCLEOTIDE SEQUENCE [LARGE SCALE GENOMIC DNA]</scope>
    <source>
        <strain evidence="3">DSM 23407</strain>
    </source>
</reference>
<feature type="transmembrane region" description="Helical" evidence="1">
    <location>
        <begin position="29"/>
        <end position="51"/>
    </location>
</feature>
<dbReference type="AlphaFoldDB" id="A0A0K6I7X0"/>
<evidence type="ECO:0000256" key="1">
    <source>
        <dbReference type="SAM" id="Phobius"/>
    </source>
</evidence>
<protein>
    <submittedName>
        <fullName evidence="2">Uncharacterized membrane protein</fullName>
    </submittedName>
</protein>
<dbReference type="PANTHER" id="PTHR31876:SF26">
    <property type="entry name" value="PROTEIN LIKE COV 2"/>
    <property type="match status" value="1"/>
</dbReference>
<dbReference type="Proteomes" id="UP000183900">
    <property type="component" value="Unassembled WGS sequence"/>
</dbReference>
<evidence type="ECO:0000313" key="3">
    <source>
        <dbReference type="Proteomes" id="UP000183900"/>
    </source>
</evidence>
<dbReference type="InterPro" id="IPR007462">
    <property type="entry name" value="COV1-like"/>
</dbReference>
<dbReference type="RefSeq" id="WP_055456680.1">
    <property type="nucleotide sequence ID" value="NZ_CYHE01000013.1"/>
</dbReference>
<keyword evidence="1" id="KW-0472">Membrane</keyword>
<dbReference type="PANTHER" id="PTHR31876">
    <property type="entry name" value="COV-LIKE PROTEIN 1"/>
    <property type="match status" value="1"/>
</dbReference>
<dbReference type="OrthoDB" id="9780267at2"/>
<dbReference type="EMBL" id="CYHE01000013">
    <property type="protein sequence ID" value="CUA99422.1"/>
    <property type="molecule type" value="Genomic_DNA"/>
</dbReference>
<name>A0A0K6I7X0_9HYPH</name>
<proteinExistence type="predicted"/>
<organism evidence="2 3">
    <name type="scientific">Pannonibacter indicus</name>
    <dbReference type="NCBI Taxonomy" id="466044"/>
    <lineage>
        <taxon>Bacteria</taxon>
        <taxon>Pseudomonadati</taxon>
        <taxon>Pseudomonadota</taxon>
        <taxon>Alphaproteobacteria</taxon>
        <taxon>Hyphomicrobiales</taxon>
        <taxon>Stappiaceae</taxon>
        <taxon>Pannonibacter</taxon>
    </lineage>
</organism>
<sequence length="243" mass="26093">MEEPSSQETAAHDVPHRTRTGFGARLRNSFLAGLVIAGPVGITLWLTWSFIQWVDALVKPALPPAYNPDNYLPFAVPGFGLIVAFSALSLTGFLAANFLGRTLINFGERIVATMPLVRSLYKGLKQIFETVLDEKGGSFKKAALIEYPRKGTYAIVFVATSAKGEVAQKLPETEDGGGHMAVFLPTTPNPTSGYLLYLPRKDVIELSMTVEEAAKLIISAGLISPEHPKIAEALPGGTPQAKG</sequence>
<keyword evidence="1" id="KW-1133">Transmembrane helix</keyword>
<keyword evidence="3" id="KW-1185">Reference proteome</keyword>